<feature type="transmembrane region" description="Helical" evidence="3">
    <location>
        <begin position="20"/>
        <end position="41"/>
    </location>
</feature>
<feature type="transmembrane region" description="Helical" evidence="3">
    <location>
        <begin position="124"/>
        <end position="143"/>
    </location>
</feature>
<dbReference type="PANTHER" id="PTHR43719:SF28">
    <property type="entry name" value="PEROXIDE STRESS-ACTIVATED HISTIDINE KINASE MAK1-RELATED"/>
    <property type="match status" value="1"/>
</dbReference>
<dbReference type="InterPro" id="IPR001789">
    <property type="entry name" value="Sig_transdc_resp-reg_receiver"/>
</dbReference>
<dbReference type="PRINTS" id="PR00344">
    <property type="entry name" value="BCTRLSENSOR"/>
</dbReference>
<dbReference type="SMART" id="SM00387">
    <property type="entry name" value="HATPase_c"/>
    <property type="match status" value="1"/>
</dbReference>
<accession>A0AAU9IIV7</accession>
<dbReference type="Pfam" id="PF02518">
    <property type="entry name" value="HATPase_c"/>
    <property type="match status" value="1"/>
</dbReference>
<dbReference type="InterPro" id="IPR050956">
    <property type="entry name" value="2C_system_His_kinase"/>
</dbReference>
<evidence type="ECO:0000259" key="4">
    <source>
        <dbReference type="PROSITE" id="PS50109"/>
    </source>
</evidence>
<dbReference type="AlphaFoldDB" id="A0AAU9IIV7"/>
<feature type="domain" description="Histidine kinase" evidence="4">
    <location>
        <begin position="329"/>
        <end position="547"/>
    </location>
</feature>
<evidence type="ECO:0000313" key="6">
    <source>
        <dbReference type="EMBL" id="CAG9314372.1"/>
    </source>
</evidence>
<dbReference type="CDD" id="cd17546">
    <property type="entry name" value="REC_hyHK_CKI1_RcsC-like"/>
    <property type="match status" value="1"/>
</dbReference>
<dbReference type="Pfam" id="PF00512">
    <property type="entry name" value="HisKA"/>
    <property type="match status" value="1"/>
</dbReference>
<dbReference type="SUPFAM" id="SSF52172">
    <property type="entry name" value="CheY-like"/>
    <property type="match status" value="1"/>
</dbReference>
<dbReference type="SMART" id="SM00388">
    <property type="entry name" value="HisKA"/>
    <property type="match status" value="1"/>
</dbReference>
<dbReference type="GO" id="GO:0000155">
    <property type="term" value="F:phosphorelay sensor kinase activity"/>
    <property type="evidence" value="ECO:0007669"/>
    <property type="project" value="InterPro"/>
</dbReference>
<organism evidence="6 7">
    <name type="scientific">Blepharisma stoltei</name>
    <dbReference type="NCBI Taxonomy" id="1481888"/>
    <lineage>
        <taxon>Eukaryota</taxon>
        <taxon>Sar</taxon>
        <taxon>Alveolata</taxon>
        <taxon>Ciliophora</taxon>
        <taxon>Postciliodesmatophora</taxon>
        <taxon>Heterotrichea</taxon>
        <taxon>Heterotrichida</taxon>
        <taxon>Blepharismidae</taxon>
        <taxon>Blepharisma</taxon>
    </lineage>
</organism>
<keyword evidence="3" id="KW-0472">Membrane</keyword>
<evidence type="ECO:0000256" key="2">
    <source>
        <dbReference type="PROSITE-ProRule" id="PRU00169"/>
    </source>
</evidence>
<sequence length="711" mass="81657">MSSDKKIWWDAELNDMYGLLYSFSISFALFSIASRLLYYILIGNDFSMFQLWYLPFHFIVILLIKRYQFKDSDSKAAIAVIVAEIYNIAYIFTNITSQEHFGILHSFSILLLTNLELPMIRSKIVFNLAILKHIYIWFFHPLILARKSISLTMLQFNSLFAIILICNAASIYRKKISFDKYILMKEINSSKERFEIITQAFSDGIIIISEDQKNIEFFNSNILSLLQCNSDNIYPELMKCQYLPNRKVSEFTSSNYLIDDVNHIYNNPAESEITLGITLSNEINLEWKARKIIWENKKAIFLSTRNVNQIIELEKSSSNDRMKTMLLRSVSHDLRTPLNAIIFFTNELLLQASWKNEEKNKLQIISASSRLMLSLVDDLLDFSKIVSDVFSIHKVHCTVRNIIYGACELISLQANKKNLKLDCRIDPLIPNFIYTDPLRLSQILLNLLSNALKFTLRGTIEICCVLSSKNKLKCYVEDTGIGMSEQQRSKLFTEYSTSYIPSINPQGSGLGLWISNFLAKELGSRPIKVVSTLGKGTTFRFSIDIFENPFPPPNCEKFIPIESENTKSIHLEKYLELKHSESYDILIVDDNDFNRIVLGSIFSQNQITFEEACNGDEAVKKVVSYDKRGKMYSAVIMDCDMPVLDGFEATKLIRKFYQDGSIKKLPNIIGYSAYSSDKDRIACSECGMVDQLIKPCSPESIINTVKKYMLC</sequence>
<dbReference type="SUPFAM" id="SSF55874">
    <property type="entry name" value="ATPase domain of HSP90 chaperone/DNA topoisomerase II/histidine kinase"/>
    <property type="match status" value="1"/>
</dbReference>
<keyword evidence="1 2" id="KW-0597">Phosphoprotein</keyword>
<evidence type="ECO:0000256" key="3">
    <source>
        <dbReference type="SAM" id="Phobius"/>
    </source>
</evidence>
<dbReference type="SMART" id="SM00448">
    <property type="entry name" value="REC"/>
    <property type="match status" value="1"/>
</dbReference>
<keyword evidence="3" id="KW-1133">Transmembrane helix</keyword>
<feature type="transmembrane region" description="Helical" evidence="3">
    <location>
        <begin position="76"/>
        <end position="95"/>
    </location>
</feature>
<evidence type="ECO:0000259" key="5">
    <source>
        <dbReference type="PROSITE" id="PS50110"/>
    </source>
</evidence>
<dbReference type="InterPro" id="IPR004358">
    <property type="entry name" value="Sig_transdc_His_kin-like_C"/>
</dbReference>
<evidence type="ECO:0000256" key="1">
    <source>
        <dbReference type="ARBA" id="ARBA00022553"/>
    </source>
</evidence>
<feature type="transmembrane region" description="Helical" evidence="3">
    <location>
        <begin position="47"/>
        <end position="64"/>
    </location>
</feature>
<dbReference type="Gene3D" id="3.40.50.2300">
    <property type="match status" value="1"/>
</dbReference>
<gene>
    <name evidence="6" type="ORF">BSTOLATCC_MIC11380</name>
</gene>
<name>A0AAU9IIV7_9CILI</name>
<keyword evidence="3" id="KW-0812">Transmembrane</keyword>
<evidence type="ECO:0008006" key="8">
    <source>
        <dbReference type="Google" id="ProtNLM"/>
    </source>
</evidence>
<dbReference type="InterPro" id="IPR003661">
    <property type="entry name" value="HisK_dim/P_dom"/>
</dbReference>
<dbReference type="SUPFAM" id="SSF47384">
    <property type="entry name" value="Homodimeric domain of signal transducing histidine kinase"/>
    <property type="match status" value="1"/>
</dbReference>
<dbReference type="Gene3D" id="3.30.565.10">
    <property type="entry name" value="Histidine kinase-like ATPase, C-terminal domain"/>
    <property type="match status" value="1"/>
</dbReference>
<protein>
    <recommendedName>
        <fullName evidence="8">Histidine kinase</fullName>
    </recommendedName>
</protein>
<dbReference type="InterPro" id="IPR003594">
    <property type="entry name" value="HATPase_dom"/>
</dbReference>
<dbReference type="InterPro" id="IPR036890">
    <property type="entry name" value="HATPase_C_sf"/>
</dbReference>
<dbReference type="Gene3D" id="1.10.287.130">
    <property type="match status" value="1"/>
</dbReference>
<reference evidence="6" key="1">
    <citation type="submission" date="2021-09" db="EMBL/GenBank/DDBJ databases">
        <authorList>
            <consortium name="AG Swart"/>
            <person name="Singh M."/>
            <person name="Singh A."/>
            <person name="Seah K."/>
            <person name="Emmerich C."/>
        </authorList>
    </citation>
    <scope>NUCLEOTIDE SEQUENCE</scope>
    <source>
        <strain evidence="6">ATCC30299</strain>
    </source>
</reference>
<proteinExistence type="predicted"/>
<dbReference type="InterPro" id="IPR011006">
    <property type="entry name" value="CheY-like_superfamily"/>
</dbReference>
<feature type="domain" description="Response regulatory" evidence="5">
    <location>
        <begin position="584"/>
        <end position="709"/>
    </location>
</feature>
<dbReference type="PROSITE" id="PS50109">
    <property type="entry name" value="HIS_KIN"/>
    <property type="match status" value="1"/>
</dbReference>
<dbReference type="InterPro" id="IPR005467">
    <property type="entry name" value="His_kinase_dom"/>
</dbReference>
<evidence type="ECO:0000313" key="7">
    <source>
        <dbReference type="Proteomes" id="UP001162131"/>
    </source>
</evidence>
<dbReference type="Proteomes" id="UP001162131">
    <property type="component" value="Unassembled WGS sequence"/>
</dbReference>
<keyword evidence="7" id="KW-1185">Reference proteome</keyword>
<dbReference type="CDD" id="cd00082">
    <property type="entry name" value="HisKA"/>
    <property type="match status" value="1"/>
</dbReference>
<dbReference type="InterPro" id="IPR036097">
    <property type="entry name" value="HisK_dim/P_sf"/>
</dbReference>
<dbReference type="Pfam" id="PF00072">
    <property type="entry name" value="Response_reg"/>
    <property type="match status" value="1"/>
</dbReference>
<dbReference type="EMBL" id="CAJZBQ010000012">
    <property type="protein sequence ID" value="CAG9314372.1"/>
    <property type="molecule type" value="Genomic_DNA"/>
</dbReference>
<dbReference type="PROSITE" id="PS50110">
    <property type="entry name" value="RESPONSE_REGULATORY"/>
    <property type="match status" value="1"/>
</dbReference>
<comment type="caution">
    <text evidence="6">The sequence shown here is derived from an EMBL/GenBank/DDBJ whole genome shotgun (WGS) entry which is preliminary data.</text>
</comment>
<dbReference type="PANTHER" id="PTHR43719">
    <property type="entry name" value="TWO-COMPONENT HISTIDINE KINASE"/>
    <property type="match status" value="1"/>
</dbReference>
<feature type="modified residue" description="4-aspartylphosphate" evidence="2">
    <location>
        <position position="638"/>
    </location>
</feature>
<feature type="transmembrane region" description="Helical" evidence="3">
    <location>
        <begin position="149"/>
        <end position="172"/>
    </location>
</feature>